<evidence type="ECO:0000313" key="1">
    <source>
        <dbReference type="EMBL" id="CAF9931443.1"/>
    </source>
</evidence>
<dbReference type="EMBL" id="CAJPDS010000059">
    <property type="protein sequence ID" value="CAF9931443.1"/>
    <property type="molecule type" value="Genomic_DNA"/>
</dbReference>
<sequence length="275" mass="31795">MNSASSAQIAHWEKMIEGIEDQFLTTWAENEAIKKALGDEYAMYQNWLFKIADQEQRNYFAKITREDFQRALLSVDYDRRRSICKFDDFMQRPNIDPTSIGIVHGTRIRLCPEPNILSFDEMEDDDPSTDARMTLPEIILGIYADKASYRAGKLSEEGYSSEEMTRRTPASQAPLECFHQLGGLEYCNVDEAAESRICDDWHKSNYVLVRNVYDDSIWVLWRKYRYAEGSADLVLAKDVFDADEYAVFPGMRGLEETIIYAKIADHWNLLDASLD</sequence>
<reference evidence="1" key="1">
    <citation type="submission" date="2021-03" db="EMBL/GenBank/DDBJ databases">
        <authorList>
            <person name="Tagirdzhanova G."/>
        </authorList>
    </citation>
    <scope>NUCLEOTIDE SEQUENCE</scope>
</reference>
<proteinExistence type="predicted"/>
<accession>A0A8H3FV39</accession>
<comment type="caution">
    <text evidence="1">The sequence shown here is derived from an EMBL/GenBank/DDBJ whole genome shotgun (WGS) entry which is preliminary data.</text>
</comment>
<organism evidence="1 2">
    <name type="scientific">Heterodermia speciosa</name>
    <dbReference type="NCBI Taxonomy" id="116794"/>
    <lineage>
        <taxon>Eukaryota</taxon>
        <taxon>Fungi</taxon>
        <taxon>Dikarya</taxon>
        <taxon>Ascomycota</taxon>
        <taxon>Pezizomycotina</taxon>
        <taxon>Lecanoromycetes</taxon>
        <taxon>OSLEUM clade</taxon>
        <taxon>Lecanoromycetidae</taxon>
        <taxon>Caliciales</taxon>
        <taxon>Physciaceae</taxon>
        <taxon>Heterodermia</taxon>
    </lineage>
</organism>
<gene>
    <name evidence="1" type="ORF">HETSPECPRED_007871</name>
</gene>
<name>A0A8H3FV39_9LECA</name>
<dbReference type="Proteomes" id="UP000664521">
    <property type="component" value="Unassembled WGS sequence"/>
</dbReference>
<keyword evidence="2" id="KW-1185">Reference proteome</keyword>
<evidence type="ECO:0000313" key="2">
    <source>
        <dbReference type="Proteomes" id="UP000664521"/>
    </source>
</evidence>
<protein>
    <submittedName>
        <fullName evidence="1">Uncharacterized protein</fullName>
    </submittedName>
</protein>
<dbReference type="AlphaFoldDB" id="A0A8H3FV39"/>